<proteinExistence type="predicted"/>
<evidence type="ECO:0000313" key="3">
    <source>
        <dbReference type="EMBL" id="GEU90661.1"/>
    </source>
</evidence>
<feature type="coiled-coil region" evidence="1">
    <location>
        <begin position="31"/>
        <end position="58"/>
    </location>
</feature>
<protein>
    <submittedName>
        <fullName evidence="3">Uncharacterized protein</fullName>
    </submittedName>
</protein>
<accession>A0A6L2NWI2</accession>
<organism evidence="3">
    <name type="scientific">Tanacetum cinerariifolium</name>
    <name type="common">Dalmatian daisy</name>
    <name type="synonym">Chrysanthemum cinerariifolium</name>
    <dbReference type="NCBI Taxonomy" id="118510"/>
    <lineage>
        <taxon>Eukaryota</taxon>
        <taxon>Viridiplantae</taxon>
        <taxon>Streptophyta</taxon>
        <taxon>Embryophyta</taxon>
        <taxon>Tracheophyta</taxon>
        <taxon>Spermatophyta</taxon>
        <taxon>Magnoliopsida</taxon>
        <taxon>eudicotyledons</taxon>
        <taxon>Gunneridae</taxon>
        <taxon>Pentapetalae</taxon>
        <taxon>asterids</taxon>
        <taxon>campanulids</taxon>
        <taxon>Asterales</taxon>
        <taxon>Asteraceae</taxon>
        <taxon>Asteroideae</taxon>
        <taxon>Anthemideae</taxon>
        <taxon>Anthemidinae</taxon>
        <taxon>Tanacetum</taxon>
    </lineage>
</organism>
<comment type="caution">
    <text evidence="3">The sequence shown here is derived from an EMBL/GenBank/DDBJ whole genome shotgun (WGS) entry which is preliminary data.</text>
</comment>
<dbReference type="EMBL" id="BKCJ010010234">
    <property type="protein sequence ID" value="GEU90661.1"/>
    <property type="molecule type" value="Genomic_DNA"/>
</dbReference>
<evidence type="ECO:0000256" key="1">
    <source>
        <dbReference type="SAM" id="Coils"/>
    </source>
</evidence>
<reference evidence="3" key="1">
    <citation type="journal article" date="2019" name="Sci. Rep.">
        <title>Draft genome of Tanacetum cinerariifolium, the natural source of mosquito coil.</title>
        <authorList>
            <person name="Yamashiro T."/>
            <person name="Shiraishi A."/>
            <person name="Satake H."/>
            <person name="Nakayama K."/>
        </authorList>
    </citation>
    <scope>NUCLEOTIDE SEQUENCE</scope>
</reference>
<evidence type="ECO:0000256" key="2">
    <source>
        <dbReference type="SAM" id="MobiDB-lite"/>
    </source>
</evidence>
<keyword evidence="1" id="KW-0175">Coiled coil</keyword>
<feature type="region of interest" description="Disordered" evidence="2">
    <location>
        <begin position="1"/>
        <end position="27"/>
    </location>
</feature>
<sequence length="148" mass="16947">SFDLQKNKIQAQQKKKMVKSSTSSENEACCSKSCKKDIDSLNSKITELTDKLGERENMLFHYKAGLARVEARLAKHRNQEVKYCKKIRVLEFKTESRANCIESLTKELELIMKEKEGLDSKLAGFQTASKDLDNLLESRRSDKNKEGL</sequence>
<gene>
    <name evidence="3" type="ORF">Tci_062639</name>
</gene>
<dbReference type="AlphaFoldDB" id="A0A6L2NWI2"/>
<name>A0A6L2NWI2_TANCI</name>
<feature type="non-terminal residue" evidence="3">
    <location>
        <position position="1"/>
    </location>
</feature>